<dbReference type="GO" id="GO:0046872">
    <property type="term" value="F:metal ion binding"/>
    <property type="evidence" value="ECO:0007669"/>
    <property type="project" value="UniProtKB-KW"/>
</dbReference>
<dbReference type="InterPro" id="IPR006128">
    <property type="entry name" value="Lipoprotein_PsaA-like"/>
</dbReference>
<feature type="chain" id="PRO_5038390715" evidence="6">
    <location>
        <begin position="27"/>
        <end position="308"/>
    </location>
</feature>
<feature type="signal peptide" evidence="6">
    <location>
        <begin position="1"/>
        <end position="26"/>
    </location>
</feature>
<evidence type="ECO:0000256" key="1">
    <source>
        <dbReference type="ARBA" id="ARBA00004196"/>
    </source>
</evidence>
<comment type="similarity">
    <text evidence="5">Belongs to the bacterial solute-binding protein 9 family.</text>
</comment>
<dbReference type="InterPro" id="IPR050492">
    <property type="entry name" value="Bact_metal-bind_prot9"/>
</dbReference>
<dbReference type="EMBL" id="PISD01000008">
    <property type="protein sequence ID" value="PKG30051.1"/>
    <property type="molecule type" value="Genomic_DNA"/>
</dbReference>
<name>A0A2N0ZKK8_9BACI</name>
<dbReference type="RefSeq" id="WP_066200324.1">
    <property type="nucleotide sequence ID" value="NZ_JAFDQP010000009.1"/>
</dbReference>
<evidence type="ECO:0000256" key="2">
    <source>
        <dbReference type="ARBA" id="ARBA00022448"/>
    </source>
</evidence>
<evidence type="ECO:0000256" key="4">
    <source>
        <dbReference type="ARBA" id="ARBA00022729"/>
    </source>
</evidence>
<protein>
    <submittedName>
        <fullName evidence="7">Manganese transporter</fullName>
    </submittedName>
</protein>
<dbReference type="Proteomes" id="UP000233343">
    <property type="component" value="Unassembled WGS sequence"/>
</dbReference>
<dbReference type="PROSITE" id="PS51257">
    <property type="entry name" value="PROKAR_LIPOPROTEIN"/>
    <property type="match status" value="1"/>
</dbReference>
<dbReference type="GO" id="GO:0030001">
    <property type="term" value="P:metal ion transport"/>
    <property type="evidence" value="ECO:0007669"/>
    <property type="project" value="InterPro"/>
</dbReference>
<dbReference type="PRINTS" id="PR00690">
    <property type="entry name" value="ADHESNFAMILY"/>
</dbReference>
<dbReference type="AlphaFoldDB" id="A0A2N0ZKK8"/>
<organism evidence="7 8">
    <name type="scientific">Cytobacillus horneckiae</name>
    <dbReference type="NCBI Taxonomy" id="549687"/>
    <lineage>
        <taxon>Bacteria</taxon>
        <taxon>Bacillati</taxon>
        <taxon>Bacillota</taxon>
        <taxon>Bacilli</taxon>
        <taxon>Bacillales</taxon>
        <taxon>Bacillaceae</taxon>
        <taxon>Cytobacillus</taxon>
    </lineage>
</organism>
<comment type="subcellular location">
    <subcellularLocation>
        <location evidence="1">Cell envelope</location>
    </subcellularLocation>
</comment>
<gene>
    <name evidence="7" type="ORF">CWS20_03390</name>
</gene>
<keyword evidence="8" id="KW-1185">Reference proteome</keyword>
<keyword evidence="3" id="KW-0479">Metal-binding</keyword>
<evidence type="ECO:0000256" key="5">
    <source>
        <dbReference type="RuleBase" id="RU003512"/>
    </source>
</evidence>
<dbReference type="PANTHER" id="PTHR42953:SF1">
    <property type="entry name" value="METAL-BINDING PROTEIN HI_0362-RELATED"/>
    <property type="match status" value="1"/>
</dbReference>
<evidence type="ECO:0000313" key="7">
    <source>
        <dbReference type="EMBL" id="PKG30051.1"/>
    </source>
</evidence>
<proteinExistence type="inferred from homology"/>
<dbReference type="SUPFAM" id="SSF53807">
    <property type="entry name" value="Helical backbone' metal receptor"/>
    <property type="match status" value="1"/>
</dbReference>
<sequence length="308" mass="34236">MKKWFVLFTILPLLLLTACSNESSSANNENEKLKVTTTIAQIADGVNNIGGEMVEVQSLMGPGTDPHLYKATQSDIAKLQDADVIFYNGLNLEGKMHDILDKMNDQKPTYAISESIKEEDLLDDEDDKNAVDPHVWFDIDLWKHALEEVKSGLIEADPANKEYYEKNADEYFKKLDDLKVYASEQLKTIPEDQRVLVTAHDAFGYFGAAYEMEVLGLQGLSTDAEYGLGDVQHLVDTLVNREIKAVFVESSISERSINAVIEGAQQKGHEVGIGGELYSDAMGEEGTEEGTYIGMYKHNIDTVTKALK</sequence>
<dbReference type="Pfam" id="PF01297">
    <property type="entry name" value="ZnuA"/>
    <property type="match status" value="1"/>
</dbReference>
<evidence type="ECO:0000313" key="8">
    <source>
        <dbReference type="Proteomes" id="UP000233343"/>
    </source>
</evidence>
<dbReference type="GO" id="GO:0007155">
    <property type="term" value="P:cell adhesion"/>
    <property type="evidence" value="ECO:0007669"/>
    <property type="project" value="InterPro"/>
</dbReference>
<dbReference type="InterPro" id="IPR006129">
    <property type="entry name" value="AdhesinB"/>
</dbReference>
<evidence type="ECO:0000256" key="3">
    <source>
        <dbReference type="ARBA" id="ARBA00022723"/>
    </source>
</evidence>
<keyword evidence="4 6" id="KW-0732">Signal</keyword>
<keyword evidence="2 5" id="KW-0813">Transport</keyword>
<reference evidence="7 8" key="1">
    <citation type="journal article" date="2010" name="Int. J. Syst. Evol. Microbiol.">
        <title>Bacillus horneckiae sp. nov., isolated from a spacecraft-assembly clean room.</title>
        <authorList>
            <person name="Vaishampayan P."/>
            <person name="Probst A."/>
            <person name="Krishnamurthi S."/>
            <person name="Ghosh S."/>
            <person name="Osman S."/>
            <person name="McDowall A."/>
            <person name="Ruckmani A."/>
            <person name="Mayilraj S."/>
            <person name="Venkateswaran K."/>
        </authorList>
    </citation>
    <scope>NUCLEOTIDE SEQUENCE [LARGE SCALE GENOMIC DNA]</scope>
    <source>
        <strain evidence="8">1PO1SC</strain>
    </source>
</reference>
<dbReference type="InterPro" id="IPR006127">
    <property type="entry name" value="ZnuA-like"/>
</dbReference>
<comment type="caution">
    <text evidence="7">The sequence shown here is derived from an EMBL/GenBank/DDBJ whole genome shotgun (WGS) entry which is preliminary data.</text>
</comment>
<dbReference type="PANTHER" id="PTHR42953">
    <property type="entry name" value="HIGH-AFFINITY ZINC UPTAKE SYSTEM PROTEIN ZNUA-RELATED"/>
    <property type="match status" value="1"/>
</dbReference>
<accession>A0A2N0ZKK8</accession>
<dbReference type="PRINTS" id="PR00691">
    <property type="entry name" value="ADHESINB"/>
</dbReference>
<dbReference type="GO" id="GO:0030313">
    <property type="term" value="C:cell envelope"/>
    <property type="evidence" value="ECO:0007669"/>
    <property type="project" value="UniProtKB-SubCell"/>
</dbReference>
<evidence type="ECO:0000256" key="6">
    <source>
        <dbReference type="SAM" id="SignalP"/>
    </source>
</evidence>
<dbReference type="Gene3D" id="3.40.50.1980">
    <property type="entry name" value="Nitrogenase molybdenum iron protein domain"/>
    <property type="match status" value="2"/>
</dbReference>